<dbReference type="EMBL" id="ML995497">
    <property type="protein sequence ID" value="KAF2138251.1"/>
    <property type="molecule type" value="Genomic_DNA"/>
</dbReference>
<feature type="compositionally biased region" description="Polar residues" evidence="1">
    <location>
        <begin position="99"/>
        <end position="112"/>
    </location>
</feature>
<dbReference type="GeneID" id="54303919"/>
<sequence length="394" mass="44445">MDGLMEDFWIDEPGNSETVGDTCISTAYPIQRTTPNYAQEIFRYDAISGLTSDDYANCGFYDWYDPSLMPLEHMMGGPSVPPSHNTGCIRQSEMLGPRTATNPRNSLMSPRTQFDPPCDPLFHHPQWDISGSRETVREQRPYPGTRSRTFLKQQTTHSQNANSNTKLELQSPTAGTENDSIVSSPQTKPPAKKLACPFFLRDPQHPLKLSCNSNGFPDISRLKEHLNRVHEVSFTNRMKARSNVDKWNAIWKHLFPEDSEESIPSPYWTDRDTLRKQQNLQAIEIFGDFILKDLCDHFNSASYATPQTLRSRLQETFLAFKQSEGVDILPATTTEEDAKAMTSTPERAPHVSCMGIRPTGAERARSRQITGEDPILSTSPYQFWSGASLDADGF</sequence>
<dbReference type="PANTHER" id="PTHR38166:SF1">
    <property type="entry name" value="C2H2-TYPE DOMAIN-CONTAINING PROTEIN"/>
    <property type="match status" value="1"/>
</dbReference>
<proteinExistence type="predicted"/>
<feature type="region of interest" description="Disordered" evidence="1">
    <location>
        <begin position="96"/>
        <end position="189"/>
    </location>
</feature>
<organism evidence="2 3">
    <name type="scientific">Aplosporella prunicola CBS 121167</name>
    <dbReference type="NCBI Taxonomy" id="1176127"/>
    <lineage>
        <taxon>Eukaryota</taxon>
        <taxon>Fungi</taxon>
        <taxon>Dikarya</taxon>
        <taxon>Ascomycota</taxon>
        <taxon>Pezizomycotina</taxon>
        <taxon>Dothideomycetes</taxon>
        <taxon>Dothideomycetes incertae sedis</taxon>
        <taxon>Botryosphaeriales</taxon>
        <taxon>Aplosporellaceae</taxon>
        <taxon>Aplosporella</taxon>
    </lineage>
</organism>
<gene>
    <name evidence="2" type="ORF">K452DRAFT_361331</name>
</gene>
<name>A0A6A6B642_9PEZI</name>
<reference evidence="2" key="1">
    <citation type="journal article" date="2020" name="Stud. Mycol.">
        <title>101 Dothideomycetes genomes: a test case for predicting lifestyles and emergence of pathogens.</title>
        <authorList>
            <person name="Haridas S."/>
            <person name="Albert R."/>
            <person name="Binder M."/>
            <person name="Bloem J."/>
            <person name="Labutti K."/>
            <person name="Salamov A."/>
            <person name="Andreopoulos B."/>
            <person name="Baker S."/>
            <person name="Barry K."/>
            <person name="Bills G."/>
            <person name="Bluhm B."/>
            <person name="Cannon C."/>
            <person name="Castanera R."/>
            <person name="Culley D."/>
            <person name="Daum C."/>
            <person name="Ezra D."/>
            <person name="Gonzalez J."/>
            <person name="Henrissat B."/>
            <person name="Kuo A."/>
            <person name="Liang C."/>
            <person name="Lipzen A."/>
            <person name="Lutzoni F."/>
            <person name="Magnuson J."/>
            <person name="Mondo S."/>
            <person name="Nolan M."/>
            <person name="Ohm R."/>
            <person name="Pangilinan J."/>
            <person name="Park H.-J."/>
            <person name="Ramirez L."/>
            <person name="Alfaro M."/>
            <person name="Sun H."/>
            <person name="Tritt A."/>
            <person name="Yoshinaga Y."/>
            <person name="Zwiers L.-H."/>
            <person name="Turgeon B."/>
            <person name="Goodwin S."/>
            <person name="Spatafora J."/>
            <person name="Crous P."/>
            <person name="Grigoriev I."/>
        </authorList>
    </citation>
    <scope>NUCLEOTIDE SEQUENCE</scope>
    <source>
        <strain evidence="2">CBS 121167</strain>
    </source>
</reference>
<dbReference type="RefSeq" id="XP_033393964.1">
    <property type="nucleotide sequence ID" value="XM_033546413.1"/>
</dbReference>
<keyword evidence="3" id="KW-1185">Reference proteome</keyword>
<dbReference type="AlphaFoldDB" id="A0A6A6B642"/>
<dbReference type="OrthoDB" id="4738706at2759"/>
<dbReference type="PANTHER" id="PTHR38166">
    <property type="entry name" value="C2H2-TYPE DOMAIN-CONTAINING PROTEIN-RELATED"/>
    <property type="match status" value="1"/>
</dbReference>
<accession>A0A6A6B642</accession>
<protein>
    <submittedName>
        <fullName evidence="2">Uncharacterized protein</fullName>
    </submittedName>
</protein>
<feature type="compositionally biased region" description="Polar residues" evidence="1">
    <location>
        <begin position="146"/>
        <end position="186"/>
    </location>
</feature>
<evidence type="ECO:0000313" key="2">
    <source>
        <dbReference type="EMBL" id="KAF2138251.1"/>
    </source>
</evidence>
<dbReference type="Proteomes" id="UP000799438">
    <property type="component" value="Unassembled WGS sequence"/>
</dbReference>
<evidence type="ECO:0000313" key="3">
    <source>
        <dbReference type="Proteomes" id="UP000799438"/>
    </source>
</evidence>
<evidence type="ECO:0000256" key="1">
    <source>
        <dbReference type="SAM" id="MobiDB-lite"/>
    </source>
</evidence>